<accession>H5UW37</accession>
<dbReference type="AlphaFoldDB" id="H5UW37"/>
<protein>
    <submittedName>
        <fullName evidence="8">Putative two-component response regulator</fullName>
    </submittedName>
</protein>
<evidence type="ECO:0000256" key="1">
    <source>
        <dbReference type="ARBA" id="ARBA00022553"/>
    </source>
</evidence>
<dbReference type="EMBL" id="BAFE01000094">
    <property type="protein sequence ID" value="GAB49945.1"/>
    <property type="molecule type" value="Genomic_DNA"/>
</dbReference>
<organism evidence="8 9">
    <name type="scientific">Mobilicoccus pelagius NBRC 104925</name>
    <dbReference type="NCBI Taxonomy" id="1089455"/>
    <lineage>
        <taxon>Bacteria</taxon>
        <taxon>Bacillati</taxon>
        <taxon>Actinomycetota</taxon>
        <taxon>Actinomycetes</taxon>
        <taxon>Micrococcales</taxon>
        <taxon>Dermatophilaceae</taxon>
        <taxon>Mobilicoccus</taxon>
    </lineage>
</organism>
<comment type="caution">
    <text evidence="8">The sequence shown here is derived from an EMBL/GenBank/DDBJ whole genome shotgun (WGS) entry which is preliminary data.</text>
</comment>
<dbReference type="Proteomes" id="UP000004367">
    <property type="component" value="Unassembled WGS sequence"/>
</dbReference>
<dbReference type="GO" id="GO:0006355">
    <property type="term" value="P:regulation of DNA-templated transcription"/>
    <property type="evidence" value="ECO:0007669"/>
    <property type="project" value="InterPro"/>
</dbReference>
<dbReference type="Pfam" id="PF00196">
    <property type="entry name" value="GerE"/>
    <property type="match status" value="1"/>
</dbReference>
<evidence type="ECO:0000256" key="4">
    <source>
        <dbReference type="ARBA" id="ARBA00023163"/>
    </source>
</evidence>
<dbReference type="SMART" id="SM00421">
    <property type="entry name" value="HTH_LUXR"/>
    <property type="match status" value="1"/>
</dbReference>
<evidence type="ECO:0000313" key="8">
    <source>
        <dbReference type="EMBL" id="GAB49945.1"/>
    </source>
</evidence>
<dbReference type="PROSITE" id="PS50110">
    <property type="entry name" value="RESPONSE_REGULATORY"/>
    <property type="match status" value="1"/>
</dbReference>
<dbReference type="PANTHER" id="PTHR43214:SF24">
    <property type="entry name" value="TRANSCRIPTIONAL REGULATORY PROTEIN NARL-RELATED"/>
    <property type="match status" value="1"/>
</dbReference>
<dbReference type="GO" id="GO:0000160">
    <property type="term" value="P:phosphorelay signal transduction system"/>
    <property type="evidence" value="ECO:0007669"/>
    <property type="project" value="InterPro"/>
</dbReference>
<evidence type="ECO:0000256" key="5">
    <source>
        <dbReference type="PROSITE-ProRule" id="PRU00169"/>
    </source>
</evidence>
<dbReference type="Gene3D" id="3.40.50.2300">
    <property type="match status" value="1"/>
</dbReference>
<dbReference type="SMART" id="SM00448">
    <property type="entry name" value="REC"/>
    <property type="match status" value="1"/>
</dbReference>
<dbReference type="RefSeq" id="WP_009760602.1">
    <property type="nucleotide sequence ID" value="NZ_BAFE01000094.1"/>
</dbReference>
<dbReference type="eggNOG" id="COG2197">
    <property type="taxonomic scope" value="Bacteria"/>
</dbReference>
<dbReference type="STRING" id="1089455.MOPEL_135_01830"/>
<sequence length="235" mass="24691">MTTANWAGPAADTPAPTVVLADDSALLREGVAGLLGRQGFDVVAQAADADELRSCVRDLAARSALPDVVVTDVRMPPTMTNDGLLAAMDLKHEHDVAVMVVSQYVAPAYAQQLFSLPSASGTGYLLKDRVSEVADFVASLRVVAAGGVTIDPEVTRAIMRSRTAGLGDLTPRERDVLELMSRGLSNSQIAAELVVSGAAVAKHVANIFTKLGLEAGEENRRVRAILTYLGEAGRP</sequence>
<proteinExistence type="predicted"/>
<keyword evidence="9" id="KW-1185">Reference proteome</keyword>
<dbReference type="InterPro" id="IPR058245">
    <property type="entry name" value="NreC/VraR/RcsB-like_REC"/>
</dbReference>
<dbReference type="CDD" id="cd06170">
    <property type="entry name" value="LuxR_C_like"/>
    <property type="match status" value="1"/>
</dbReference>
<dbReference type="InterPro" id="IPR011006">
    <property type="entry name" value="CheY-like_superfamily"/>
</dbReference>
<evidence type="ECO:0000259" key="7">
    <source>
        <dbReference type="PROSITE" id="PS50110"/>
    </source>
</evidence>
<dbReference type="PROSITE" id="PS50043">
    <property type="entry name" value="HTH_LUXR_2"/>
    <property type="match status" value="1"/>
</dbReference>
<name>H5UW37_9MICO</name>
<evidence type="ECO:0000256" key="2">
    <source>
        <dbReference type="ARBA" id="ARBA00023015"/>
    </source>
</evidence>
<dbReference type="PANTHER" id="PTHR43214">
    <property type="entry name" value="TWO-COMPONENT RESPONSE REGULATOR"/>
    <property type="match status" value="1"/>
</dbReference>
<evidence type="ECO:0000313" key="9">
    <source>
        <dbReference type="Proteomes" id="UP000004367"/>
    </source>
</evidence>
<dbReference type="Pfam" id="PF00072">
    <property type="entry name" value="Response_reg"/>
    <property type="match status" value="1"/>
</dbReference>
<evidence type="ECO:0000259" key="6">
    <source>
        <dbReference type="PROSITE" id="PS50043"/>
    </source>
</evidence>
<keyword evidence="1 5" id="KW-0597">Phosphoprotein</keyword>
<keyword evidence="3" id="KW-0238">DNA-binding</keyword>
<keyword evidence="4" id="KW-0804">Transcription</keyword>
<dbReference type="InterPro" id="IPR039420">
    <property type="entry name" value="WalR-like"/>
</dbReference>
<dbReference type="OrthoDB" id="9808843at2"/>
<dbReference type="CDD" id="cd17535">
    <property type="entry name" value="REC_NarL-like"/>
    <property type="match status" value="1"/>
</dbReference>
<feature type="modified residue" description="4-aspartylphosphate" evidence="5">
    <location>
        <position position="72"/>
    </location>
</feature>
<dbReference type="SUPFAM" id="SSF52172">
    <property type="entry name" value="CheY-like"/>
    <property type="match status" value="1"/>
</dbReference>
<reference evidence="8 9" key="1">
    <citation type="submission" date="2012-02" db="EMBL/GenBank/DDBJ databases">
        <title>Whole genome shotgun sequence of Mobilicoccus pelagius NBRC 104925.</title>
        <authorList>
            <person name="Yoshida Y."/>
            <person name="Hosoyama A."/>
            <person name="Tsuchikane K."/>
            <person name="Katsumata H."/>
            <person name="Yamazaki S."/>
            <person name="Fujita N."/>
        </authorList>
    </citation>
    <scope>NUCLEOTIDE SEQUENCE [LARGE SCALE GENOMIC DNA]</scope>
    <source>
        <strain evidence="8 9">NBRC 104925</strain>
    </source>
</reference>
<evidence type="ECO:0000256" key="3">
    <source>
        <dbReference type="ARBA" id="ARBA00023125"/>
    </source>
</evidence>
<feature type="domain" description="Response regulatory" evidence="7">
    <location>
        <begin position="17"/>
        <end position="142"/>
    </location>
</feature>
<dbReference type="InterPro" id="IPR000792">
    <property type="entry name" value="Tscrpt_reg_LuxR_C"/>
</dbReference>
<dbReference type="InterPro" id="IPR001789">
    <property type="entry name" value="Sig_transdc_resp-reg_receiver"/>
</dbReference>
<dbReference type="PRINTS" id="PR00038">
    <property type="entry name" value="HTHLUXR"/>
</dbReference>
<feature type="domain" description="HTH luxR-type" evidence="6">
    <location>
        <begin position="162"/>
        <end position="223"/>
    </location>
</feature>
<gene>
    <name evidence="8" type="ORF">MOPEL_135_01830</name>
</gene>
<dbReference type="GO" id="GO:0003677">
    <property type="term" value="F:DNA binding"/>
    <property type="evidence" value="ECO:0007669"/>
    <property type="project" value="UniProtKB-KW"/>
</dbReference>
<keyword evidence="2" id="KW-0805">Transcription regulation</keyword>